<dbReference type="EMBL" id="CP093313">
    <property type="protein sequence ID" value="UWZ85592.1"/>
    <property type="molecule type" value="Genomic_DNA"/>
</dbReference>
<keyword evidence="2 3" id="KW-0802">TPR repeat</keyword>
<dbReference type="Gene3D" id="1.25.40.10">
    <property type="entry name" value="Tetratricopeptide repeat domain"/>
    <property type="match status" value="2"/>
</dbReference>
<dbReference type="InterPro" id="IPR011990">
    <property type="entry name" value="TPR-like_helical_dom_sf"/>
</dbReference>
<dbReference type="SUPFAM" id="SSF48452">
    <property type="entry name" value="TPR-like"/>
    <property type="match status" value="1"/>
</dbReference>
<dbReference type="Proteomes" id="UP001059380">
    <property type="component" value="Chromosome"/>
</dbReference>
<gene>
    <name evidence="4" type="ORF">MOP44_06520</name>
</gene>
<accession>A0A9J7BSF5</accession>
<evidence type="ECO:0000313" key="4">
    <source>
        <dbReference type="EMBL" id="UWZ85592.1"/>
    </source>
</evidence>
<dbReference type="RefSeq" id="WP_260795160.1">
    <property type="nucleotide sequence ID" value="NZ_CP093313.1"/>
</dbReference>
<evidence type="ECO:0000256" key="2">
    <source>
        <dbReference type="ARBA" id="ARBA00022803"/>
    </source>
</evidence>
<sequence length="384" mass="42131">MYLELITTDISGPNWQRDRGRISGCKAAGCAALMVLAALLTPHMQAQQQFEDLAAQAAAARDQQNIPAAIDLYKRAVEARPDWQEGWWYLTLLQYTTNQYPGAIDAASHLLQLEPHAVPAIALRGLSEFEVADYKGSLRDLDMAVQHGAANDPHNEQIVRYHLALDLTRAGRFQDALEQYRALAAKQIDAPEILVGIGLAGMRVTSFPSEVRAEDQELYTAAGRAGYAFLTGESNQADELFRQMFAKYPTTQNLHQFYGMLLYSHDPQLAAEQFSSEVAVAPANLDARALLAFTLVLSGKYAEALPEAQKVYAAEPGLQMAQLALGRSLGETGDIEQGTALLKKVLEQDPNNLEAHLGLASLFARAGKRGDAYRERMVCLKLAQ</sequence>
<dbReference type="Pfam" id="PF13432">
    <property type="entry name" value="TPR_16"/>
    <property type="match status" value="2"/>
</dbReference>
<dbReference type="PROSITE" id="PS50005">
    <property type="entry name" value="TPR"/>
    <property type="match status" value="1"/>
</dbReference>
<dbReference type="InterPro" id="IPR051012">
    <property type="entry name" value="CellSynth/LPSAsmb/PSIAsmb"/>
</dbReference>
<evidence type="ECO:0000256" key="3">
    <source>
        <dbReference type="PROSITE-ProRule" id="PRU00339"/>
    </source>
</evidence>
<evidence type="ECO:0000256" key="1">
    <source>
        <dbReference type="ARBA" id="ARBA00022737"/>
    </source>
</evidence>
<dbReference type="PANTHER" id="PTHR45586:SF1">
    <property type="entry name" value="LIPOPOLYSACCHARIDE ASSEMBLY PROTEIN B"/>
    <property type="match status" value="1"/>
</dbReference>
<keyword evidence="1" id="KW-0677">Repeat</keyword>
<dbReference type="InterPro" id="IPR019734">
    <property type="entry name" value="TPR_rpt"/>
</dbReference>
<dbReference type="Pfam" id="PF14559">
    <property type="entry name" value="TPR_19"/>
    <property type="match status" value="1"/>
</dbReference>
<protein>
    <submittedName>
        <fullName evidence="4">Tetratricopeptide repeat protein</fullName>
    </submittedName>
</protein>
<organism evidence="4 5">
    <name type="scientific">Occallatibacter riparius</name>
    <dbReference type="NCBI Taxonomy" id="1002689"/>
    <lineage>
        <taxon>Bacteria</taxon>
        <taxon>Pseudomonadati</taxon>
        <taxon>Acidobacteriota</taxon>
        <taxon>Terriglobia</taxon>
        <taxon>Terriglobales</taxon>
        <taxon>Acidobacteriaceae</taxon>
        <taxon>Occallatibacter</taxon>
    </lineage>
</organism>
<evidence type="ECO:0000313" key="5">
    <source>
        <dbReference type="Proteomes" id="UP001059380"/>
    </source>
</evidence>
<proteinExistence type="predicted"/>
<feature type="repeat" description="TPR" evidence="3">
    <location>
        <begin position="319"/>
        <end position="352"/>
    </location>
</feature>
<dbReference type="SMART" id="SM00028">
    <property type="entry name" value="TPR"/>
    <property type="match status" value="3"/>
</dbReference>
<keyword evidence="5" id="KW-1185">Reference proteome</keyword>
<dbReference type="KEGG" id="orp:MOP44_06520"/>
<dbReference type="AlphaFoldDB" id="A0A9J7BSF5"/>
<name>A0A9J7BSF5_9BACT</name>
<reference evidence="4" key="1">
    <citation type="submission" date="2021-04" db="EMBL/GenBank/DDBJ databases">
        <title>Phylogenetic analysis of Acidobacteriaceae.</title>
        <authorList>
            <person name="Qiu L."/>
            <person name="Zhang Q."/>
        </authorList>
    </citation>
    <scope>NUCLEOTIDE SEQUENCE</scope>
    <source>
        <strain evidence="4">DSM 25168</strain>
    </source>
</reference>
<dbReference type="PANTHER" id="PTHR45586">
    <property type="entry name" value="TPR REPEAT-CONTAINING PROTEIN PA4667"/>
    <property type="match status" value="1"/>
</dbReference>